<evidence type="ECO:0000313" key="9">
    <source>
        <dbReference type="EMBL" id="PNV66063.1"/>
    </source>
</evidence>
<evidence type="ECO:0000256" key="4">
    <source>
        <dbReference type="ARBA" id="ARBA00022692"/>
    </source>
</evidence>
<feature type="domain" description="EamA" evidence="8">
    <location>
        <begin position="151"/>
        <end position="285"/>
    </location>
</feature>
<comment type="caution">
    <text evidence="9">The sequence shown here is derived from an EMBL/GenBank/DDBJ whole genome shotgun (WGS) entry which is preliminary data.</text>
</comment>
<keyword evidence="5 7" id="KW-1133">Transmembrane helix</keyword>
<dbReference type="SUPFAM" id="SSF103481">
    <property type="entry name" value="Multidrug resistance efflux transporter EmrE"/>
    <property type="match status" value="2"/>
</dbReference>
<gene>
    <name evidence="9" type="ORF">C2L80_03205</name>
</gene>
<protein>
    <submittedName>
        <fullName evidence="9">EamA family transporter</fullName>
    </submittedName>
</protein>
<evidence type="ECO:0000256" key="7">
    <source>
        <dbReference type="SAM" id="Phobius"/>
    </source>
</evidence>
<feature type="transmembrane region" description="Helical" evidence="7">
    <location>
        <begin position="97"/>
        <end position="117"/>
    </location>
</feature>
<keyword evidence="3" id="KW-1003">Cell membrane</keyword>
<feature type="transmembrane region" description="Helical" evidence="7">
    <location>
        <begin position="70"/>
        <end position="91"/>
    </location>
</feature>
<dbReference type="AlphaFoldDB" id="A0A2K2U6V1"/>
<reference evidence="9 10" key="1">
    <citation type="journal article" date="2018" name="Int. J. Syst. Evol. Microbiol.">
        <title>Rubneribacter badeniensis gen. nov., sp. nov. and Enteroscipio rubneri gen. nov., sp. nov., new members of the Eggerthellaceae isolated from human faeces.</title>
        <authorList>
            <person name="Danylec N."/>
            <person name="Gobl A."/>
            <person name="Stoll D.A."/>
            <person name="Hetzer B."/>
            <person name="Kulling S.E."/>
            <person name="Huch M."/>
        </authorList>
    </citation>
    <scope>NUCLEOTIDE SEQUENCE [LARGE SCALE GENOMIC DNA]</scope>
    <source>
        <strain evidence="9 10">ResAG-85</strain>
    </source>
</reference>
<keyword evidence="6 7" id="KW-0472">Membrane</keyword>
<evidence type="ECO:0000256" key="1">
    <source>
        <dbReference type="ARBA" id="ARBA00004651"/>
    </source>
</evidence>
<proteinExistence type="inferred from homology"/>
<dbReference type="InterPro" id="IPR037185">
    <property type="entry name" value="EmrE-like"/>
</dbReference>
<feature type="transmembrane region" description="Helical" evidence="7">
    <location>
        <begin position="37"/>
        <end position="58"/>
    </location>
</feature>
<sequence>MARRSSARWPFVACVVLQTVIFGSGSAITKLAYESITPLWCLVVRFGLAALVFGLFLGPRIVRQLRSVCVRDWLPAALCMALSFITCNVALDLTTATNVGFLVALPVVFAPLLSSIVNRSRYPFAFLPFQGAVVAGLYLLCANGGAPSFGWGEALALLSSMTLAGALVFGERGLERLDAATIAGTQIGASFVIALICALAFEPPMDVASVQPMAWGVVAFLALLSTCLTFFLQNVALSALPSSTVSLLLTGEPVFTALFSFVILGETLSMTGLAGAAVIVAGVVAATWLEGRRAADADDCLAHAPASGAHAEAASKAVELPQVALPLPERRSLAADRTA</sequence>
<evidence type="ECO:0000256" key="3">
    <source>
        <dbReference type="ARBA" id="ARBA00022475"/>
    </source>
</evidence>
<dbReference type="InterPro" id="IPR000620">
    <property type="entry name" value="EamA_dom"/>
</dbReference>
<dbReference type="InterPro" id="IPR051258">
    <property type="entry name" value="Diverse_Substrate_Transporter"/>
</dbReference>
<evidence type="ECO:0000256" key="5">
    <source>
        <dbReference type="ARBA" id="ARBA00022989"/>
    </source>
</evidence>
<dbReference type="Gene3D" id="1.10.3730.20">
    <property type="match status" value="1"/>
</dbReference>
<evidence type="ECO:0000256" key="2">
    <source>
        <dbReference type="ARBA" id="ARBA00007362"/>
    </source>
</evidence>
<dbReference type="EMBL" id="PPEL01000009">
    <property type="protein sequence ID" value="PNV66063.1"/>
    <property type="molecule type" value="Genomic_DNA"/>
</dbReference>
<dbReference type="Pfam" id="PF00892">
    <property type="entry name" value="EamA"/>
    <property type="match status" value="2"/>
</dbReference>
<evidence type="ECO:0000259" key="8">
    <source>
        <dbReference type="Pfam" id="PF00892"/>
    </source>
</evidence>
<keyword evidence="4 7" id="KW-0812">Transmembrane</keyword>
<feature type="transmembrane region" description="Helical" evidence="7">
    <location>
        <begin position="124"/>
        <end position="145"/>
    </location>
</feature>
<comment type="subcellular location">
    <subcellularLocation>
        <location evidence="1">Cell membrane</location>
        <topology evidence="1">Multi-pass membrane protein</topology>
    </subcellularLocation>
</comment>
<dbReference type="PANTHER" id="PTHR42920">
    <property type="entry name" value="OS03G0707200 PROTEIN-RELATED"/>
    <property type="match status" value="1"/>
</dbReference>
<dbReference type="RefSeq" id="WP_103262635.1">
    <property type="nucleotide sequence ID" value="NZ_PPEL01000009.1"/>
</dbReference>
<feature type="domain" description="EamA" evidence="8">
    <location>
        <begin position="13"/>
        <end position="140"/>
    </location>
</feature>
<name>A0A2K2U6V1_9ACTN</name>
<feature type="transmembrane region" description="Helical" evidence="7">
    <location>
        <begin position="213"/>
        <end position="232"/>
    </location>
</feature>
<dbReference type="GO" id="GO:0005886">
    <property type="term" value="C:plasma membrane"/>
    <property type="evidence" value="ECO:0007669"/>
    <property type="project" value="UniProtKB-SubCell"/>
</dbReference>
<feature type="transmembrane region" description="Helical" evidence="7">
    <location>
        <begin position="270"/>
        <end position="289"/>
    </location>
</feature>
<evidence type="ECO:0000256" key="6">
    <source>
        <dbReference type="ARBA" id="ARBA00023136"/>
    </source>
</evidence>
<accession>A0A2K2U6V1</accession>
<feature type="transmembrane region" description="Helical" evidence="7">
    <location>
        <begin position="182"/>
        <end position="201"/>
    </location>
</feature>
<comment type="similarity">
    <text evidence="2">Belongs to the EamA transporter family.</text>
</comment>
<evidence type="ECO:0000313" key="10">
    <source>
        <dbReference type="Proteomes" id="UP000236488"/>
    </source>
</evidence>
<organism evidence="9 10">
    <name type="scientific">Rubneribacter badeniensis</name>
    <dbReference type="NCBI Taxonomy" id="2070688"/>
    <lineage>
        <taxon>Bacteria</taxon>
        <taxon>Bacillati</taxon>
        <taxon>Actinomycetota</taxon>
        <taxon>Coriobacteriia</taxon>
        <taxon>Eggerthellales</taxon>
        <taxon>Eggerthellaceae</taxon>
        <taxon>Rubneribacter</taxon>
    </lineage>
</organism>
<dbReference type="Proteomes" id="UP000236488">
    <property type="component" value="Unassembled WGS sequence"/>
</dbReference>
<dbReference type="PANTHER" id="PTHR42920:SF5">
    <property type="entry name" value="EAMA DOMAIN-CONTAINING PROTEIN"/>
    <property type="match status" value="1"/>
</dbReference>
<keyword evidence="10" id="KW-1185">Reference proteome</keyword>